<feature type="compositionally biased region" description="Basic and acidic residues" evidence="1">
    <location>
        <begin position="151"/>
        <end position="165"/>
    </location>
</feature>
<dbReference type="EMBL" id="BAAAYU010000005">
    <property type="protein sequence ID" value="GAA3641618.1"/>
    <property type="molecule type" value="Genomic_DNA"/>
</dbReference>
<dbReference type="Gene3D" id="2.30.110.10">
    <property type="entry name" value="Electron Transport, Fmn-binding Protein, Chain A"/>
    <property type="match status" value="1"/>
</dbReference>
<dbReference type="Pfam" id="PF12900">
    <property type="entry name" value="Pyridox_ox_2"/>
    <property type="match status" value="1"/>
</dbReference>
<feature type="region of interest" description="Disordered" evidence="1">
    <location>
        <begin position="147"/>
        <end position="176"/>
    </location>
</feature>
<protein>
    <recommendedName>
        <fullName evidence="4">Pyridoxamine 5'-phosphate oxidase family protein</fullName>
    </recommendedName>
</protein>
<keyword evidence="3" id="KW-1185">Reference proteome</keyword>
<evidence type="ECO:0000313" key="2">
    <source>
        <dbReference type="EMBL" id="GAA3641618.1"/>
    </source>
</evidence>
<evidence type="ECO:0000256" key="1">
    <source>
        <dbReference type="SAM" id="MobiDB-lite"/>
    </source>
</evidence>
<reference evidence="3" key="1">
    <citation type="journal article" date="2019" name="Int. J. Syst. Evol. Microbiol.">
        <title>The Global Catalogue of Microorganisms (GCM) 10K type strain sequencing project: providing services to taxonomists for standard genome sequencing and annotation.</title>
        <authorList>
            <consortium name="The Broad Institute Genomics Platform"/>
            <consortium name="The Broad Institute Genome Sequencing Center for Infectious Disease"/>
            <person name="Wu L."/>
            <person name="Ma J."/>
        </authorList>
    </citation>
    <scope>NUCLEOTIDE SEQUENCE [LARGE SCALE GENOMIC DNA]</scope>
    <source>
        <strain evidence="3">JCM 16544</strain>
    </source>
</reference>
<organism evidence="2 3">
    <name type="scientific">Microbacterium awajiense</name>
    <dbReference type="NCBI Taxonomy" id="415214"/>
    <lineage>
        <taxon>Bacteria</taxon>
        <taxon>Bacillati</taxon>
        <taxon>Actinomycetota</taxon>
        <taxon>Actinomycetes</taxon>
        <taxon>Micrococcales</taxon>
        <taxon>Microbacteriaceae</taxon>
        <taxon>Microbacterium</taxon>
    </lineage>
</organism>
<feature type="compositionally biased region" description="Pro residues" evidence="1">
    <location>
        <begin position="166"/>
        <end position="176"/>
    </location>
</feature>
<dbReference type="InterPro" id="IPR024747">
    <property type="entry name" value="Pyridox_Oxase-rel"/>
</dbReference>
<dbReference type="SUPFAM" id="SSF50475">
    <property type="entry name" value="FMN-binding split barrel"/>
    <property type="match status" value="1"/>
</dbReference>
<name>A0ABP7AVE3_9MICO</name>
<comment type="caution">
    <text evidence="2">The sequence shown here is derived from an EMBL/GenBank/DDBJ whole genome shotgun (WGS) entry which is preliminary data.</text>
</comment>
<dbReference type="InterPro" id="IPR012349">
    <property type="entry name" value="Split_barrel_FMN-bd"/>
</dbReference>
<dbReference type="Proteomes" id="UP001501697">
    <property type="component" value="Unassembled WGS sequence"/>
</dbReference>
<dbReference type="RefSeq" id="WP_344739387.1">
    <property type="nucleotide sequence ID" value="NZ_BAAAYU010000005.1"/>
</dbReference>
<accession>A0ABP7AVE3</accession>
<gene>
    <name evidence="2" type="ORF">GCM10022200_26750</name>
</gene>
<evidence type="ECO:0008006" key="4">
    <source>
        <dbReference type="Google" id="ProtNLM"/>
    </source>
</evidence>
<sequence>MVTAANPYLTRIDPASPAPAASGVEELAPSECWRYVTASEVGRLAIATDGGRPEVFPIDFRVHDGAVYLRSAPGTKLRLMAQHPAVAFEVDGSDARAYWSVVIQADAHRLDTDADIEASGILDLDSSSPTAKHNYVRLSPVAITGRRFPRRDRSNATGDRHDDKPWPIPHFAPIHP</sequence>
<proteinExistence type="predicted"/>
<evidence type="ECO:0000313" key="3">
    <source>
        <dbReference type="Proteomes" id="UP001501697"/>
    </source>
</evidence>